<accession>A0ABQ8TEG4</accession>
<comment type="caution">
    <text evidence="3">The sequence shown here is derived from an EMBL/GenBank/DDBJ whole genome shotgun (WGS) entry which is preliminary data.</text>
</comment>
<dbReference type="SUPFAM" id="SSF53590">
    <property type="entry name" value="Nucleoside hydrolase"/>
    <property type="match status" value="1"/>
</dbReference>
<evidence type="ECO:0000313" key="3">
    <source>
        <dbReference type="EMBL" id="KAJ4444924.1"/>
    </source>
</evidence>
<organism evidence="3 4">
    <name type="scientific">Periplaneta americana</name>
    <name type="common">American cockroach</name>
    <name type="synonym">Blatta americana</name>
    <dbReference type="NCBI Taxonomy" id="6978"/>
    <lineage>
        <taxon>Eukaryota</taxon>
        <taxon>Metazoa</taxon>
        <taxon>Ecdysozoa</taxon>
        <taxon>Arthropoda</taxon>
        <taxon>Hexapoda</taxon>
        <taxon>Insecta</taxon>
        <taxon>Pterygota</taxon>
        <taxon>Neoptera</taxon>
        <taxon>Polyneoptera</taxon>
        <taxon>Dictyoptera</taxon>
        <taxon>Blattodea</taxon>
        <taxon>Blattoidea</taxon>
        <taxon>Blattidae</taxon>
        <taxon>Blattinae</taxon>
        <taxon>Periplaneta</taxon>
    </lineage>
</organism>
<feature type="non-terminal residue" evidence="3">
    <location>
        <position position="1"/>
    </location>
</feature>
<dbReference type="Pfam" id="PF01156">
    <property type="entry name" value="IU_nuc_hydro"/>
    <property type="match status" value="1"/>
</dbReference>
<dbReference type="EMBL" id="JAJSOF020000011">
    <property type="protein sequence ID" value="KAJ4444924.1"/>
    <property type="molecule type" value="Genomic_DNA"/>
</dbReference>
<sequence>IPVYRGASRSILVTPHIEDFYGADGLGDFVYPDPPKPEDYLNKEHAAVALVRLVAQYPKQITLLCLGPLTNVALAIRLDPFFITNLKQLVILGGSTEGIGNVMPGVEFNFYVDPEANFIVFDSVNATRHGMNPIVLLPWESIVKRNIIPMVRNILTYHTTVNLEHISSNLSHYSYCTHDMYEINF</sequence>
<dbReference type="InterPro" id="IPR036452">
    <property type="entry name" value="Ribo_hydro-like"/>
</dbReference>
<dbReference type="InterPro" id="IPR052775">
    <property type="entry name" value="IUN_hydrolase"/>
</dbReference>
<reference evidence="3 4" key="1">
    <citation type="journal article" date="2022" name="Allergy">
        <title>Genome assembly and annotation of Periplaneta americana reveal a comprehensive cockroach allergen profile.</title>
        <authorList>
            <person name="Wang L."/>
            <person name="Xiong Q."/>
            <person name="Saelim N."/>
            <person name="Wang L."/>
            <person name="Nong W."/>
            <person name="Wan A.T."/>
            <person name="Shi M."/>
            <person name="Liu X."/>
            <person name="Cao Q."/>
            <person name="Hui J.H.L."/>
            <person name="Sookrung N."/>
            <person name="Leung T.F."/>
            <person name="Tungtrongchitr A."/>
            <person name="Tsui S.K.W."/>
        </authorList>
    </citation>
    <scope>NUCLEOTIDE SEQUENCE [LARGE SCALE GENOMIC DNA]</scope>
    <source>
        <strain evidence="3">PWHHKU_190912</strain>
    </source>
</reference>
<gene>
    <name evidence="3" type="ORF">ANN_06723</name>
</gene>
<name>A0ABQ8TEG4_PERAM</name>
<dbReference type="Gene3D" id="3.90.245.10">
    <property type="entry name" value="Ribonucleoside hydrolase-like"/>
    <property type="match status" value="1"/>
</dbReference>
<evidence type="ECO:0000313" key="4">
    <source>
        <dbReference type="Proteomes" id="UP001148838"/>
    </source>
</evidence>
<keyword evidence="4" id="KW-1185">Reference proteome</keyword>
<comment type="similarity">
    <text evidence="1">Belongs to the IUNH family.</text>
</comment>
<dbReference type="InterPro" id="IPR001910">
    <property type="entry name" value="Inosine/uridine_hydrolase_dom"/>
</dbReference>
<feature type="domain" description="Inosine/uridine-preferring nucleoside hydrolase" evidence="2">
    <location>
        <begin position="1"/>
        <end position="146"/>
    </location>
</feature>
<dbReference type="PANTHER" id="PTHR46190">
    <property type="entry name" value="SI:CH211-201H21.5-RELATED"/>
    <property type="match status" value="1"/>
</dbReference>
<dbReference type="PANTHER" id="PTHR46190:SF1">
    <property type="entry name" value="SI:CH211-201H21.5"/>
    <property type="match status" value="1"/>
</dbReference>
<dbReference type="Proteomes" id="UP001148838">
    <property type="component" value="Unassembled WGS sequence"/>
</dbReference>
<evidence type="ECO:0000259" key="2">
    <source>
        <dbReference type="Pfam" id="PF01156"/>
    </source>
</evidence>
<proteinExistence type="inferred from homology"/>
<evidence type="ECO:0000256" key="1">
    <source>
        <dbReference type="ARBA" id="ARBA00009176"/>
    </source>
</evidence>
<protein>
    <recommendedName>
        <fullName evidence="2">Inosine/uridine-preferring nucleoside hydrolase domain-containing protein</fullName>
    </recommendedName>
</protein>